<accession>A0AAE4K3W6</accession>
<comment type="caution">
    <text evidence="1">The sequence shown here is derived from an EMBL/GenBank/DDBJ whole genome shotgun (WGS) entry which is preliminary data.</text>
</comment>
<dbReference type="RefSeq" id="WP_311372177.1">
    <property type="nucleotide sequence ID" value="NZ_JAMZMH010000002.1"/>
</dbReference>
<proteinExistence type="predicted"/>
<gene>
    <name evidence="1" type="ORF">RMW62_02750</name>
</gene>
<name>A0AAE4K3W6_9ACTO</name>
<dbReference type="AlphaFoldDB" id="A0AAE4K3W6"/>
<dbReference type="EMBL" id="JAMZMH010000002">
    <property type="protein sequence ID" value="MDT0248001.1"/>
    <property type="molecule type" value="Genomic_DNA"/>
</dbReference>
<dbReference type="Proteomes" id="UP001180729">
    <property type="component" value="Unassembled WGS sequence"/>
</dbReference>
<sequence>MVVVVVVAVVGLMYLVSITLNPDSGPEGFKVRRIASAAEKHLSKDPNVVSATVINASADIGGTEADLDVRLKDDTSADAMADLLASTHDAAFGKNSPDTNINLYVTLSWTLHGTSIKTTYDCAGRPDLLRTARQDLTTAGEARTIDITGGRLNIDYGQVTAIPTTFLQPSAPRSTKTFTMNGWKVTSTSNTDGQFGNPPFDQLITAAGQASPTGTIDLDNGTLSVTGLVTDENKGLTPEAAAPVVHAVNNCQAAKLTTLQLNGKLQKGLSTDNDYWMAFTCNNGTWTPNDDGSTGQDEAAILNKAAEL</sequence>
<protein>
    <submittedName>
        <fullName evidence="1">Uncharacterized protein</fullName>
    </submittedName>
</protein>
<evidence type="ECO:0000313" key="2">
    <source>
        <dbReference type="Proteomes" id="UP001180729"/>
    </source>
</evidence>
<organism evidence="1 2">
    <name type="scientific">Actinomyces oris</name>
    <dbReference type="NCBI Taxonomy" id="544580"/>
    <lineage>
        <taxon>Bacteria</taxon>
        <taxon>Bacillati</taxon>
        <taxon>Actinomycetota</taxon>
        <taxon>Actinomycetes</taxon>
        <taxon>Actinomycetales</taxon>
        <taxon>Actinomycetaceae</taxon>
        <taxon>Actinomyces</taxon>
    </lineage>
</organism>
<evidence type="ECO:0000313" key="1">
    <source>
        <dbReference type="EMBL" id="MDT0248001.1"/>
    </source>
</evidence>
<reference evidence="1" key="1">
    <citation type="submission" date="2022-06" db="EMBL/GenBank/DDBJ databases">
        <title>Draft Genome Sequences of Three Actinomyces oris Strains, Isolated from Healthy Human Feces.</title>
        <authorList>
            <person name="Ye Y."/>
            <person name="Liu C."/>
            <person name="Zhao J."/>
            <person name="Xu J."/>
            <person name="Huang H."/>
            <person name="Wang B."/>
            <person name="Wei J."/>
            <person name="Jing X."/>
        </authorList>
    </citation>
    <scope>NUCLEOTIDE SEQUENCE</scope>
    <source>
        <strain evidence="1">CNGBCC1803368</strain>
    </source>
</reference>